<protein>
    <submittedName>
        <fullName evidence="3">Phenylacetic acid degradation protein PaaD</fullName>
    </submittedName>
</protein>
<dbReference type="PANTHER" id="PTHR42856">
    <property type="entry name" value="ACYL-COENZYME A THIOESTERASE PAAI"/>
    <property type="match status" value="1"/>
</dbReference>
<dbReference type="InterPro" id="IPR006683">
    <property type="entry name" value="Thioestr_dom"/>
</dbReference>
<dbReference type="InterPro" id="IPR029069">
    <property type="entry name" value="HotDog_dom_sf"/>
</dbReference>
<gene>
    <name evidence="3" type="primary">paaD</name>
    <name evidence="3" type="ORF">C3L24_00645</name>
</gene>
<proteinExistence type="predicted"/>
<dbReference type="Gene3D" id="3.10.129.10">
    <property type="entry name" value="Hotdog Thioesterase"/>
    <property type="match status" value="1"/>
</dbReference>
<dbReference type="SUPFAM" id="SSF54637">
    <property type="entry name" value="Thioesterase/thiol ester dehydrase-isomerase"/>
    <property type="match status" value="1"/>
</dbReference>
<keyword evidence="1" id="KW-0378">Hydrolase</keyword>
<reference evidence="3 4" key="1">
    <citation type="submission" date="2018-01" db="EMBL/GenBank/DDBJ databases">
        <title>Novel co-symbiosis in the lucinid bivalve Phacoides pectinatus.</title>
        <authorList>
            <person name="Lim S.J."/>
            <person name="Davis B.G."/>
            <person name="Gill D.E."/>
            <person name="Engel A.S."/>
            <person name="Anderson L.C."/>
            <person name="Campbell B.J."/>
        </authorList>
    </citation>
    <scope>NUCLEOTIDE SEQUENCE [LARGE SCALE GENOMIC DNA]</scope>
    <source>
        <strain evidence="3">N3_P5</strain>
    </source>
</reference>
<dbReference type="NCBIfam" id="TIGR00369">
    <property type="entry name" value="unchar_dom_1"/>
    <property type="match status" value="1"/>
</dbReference>
<dbReference type="NCBIfam" id="TIGR02286">
    <property type="entry name" value="PaaD"/>
    <property type="match status" value="1"/>
</dbReference>
<feature type="domain" description="Thioesterase" evidence="2">
    <location>
        <begin position="51"/>
        <end position="123"/>
    </location>
</feature>
<evidence type="ECO:0000259" key="2">
    <source>
        <dbReference type="Pfam" id="PF03061"/>
    </source>
</evidence>
<organism evidence="3 4">
    <name type="scientific">Candidatus Sedimenticola endophacoides</name>
    <dbReference type="NCBI Taxonomy" id="2548426"/>
    <lineage>
        <taxon>Bacteria</taxon>
        <taxon>Pseudomonadati</taxon>
        <taxon>Pseudomonadota</taxon>
        <taxon>Gammaproteobacteria</taxon>
        <taxon>Chromatiales</taxon>
        <taxon>Sedimenticolaceae</taxon>
        <taxon>Sedimenticola</taxon>
    </lineage>
</organism>
<evidence type="ECO:0000313" key="3">
    <source>
        <dbReference type="EMBL" id="PUE05679.1"/>
    </source>
</evidence>
<dbReference type="EMBL" id="PQCO01000050">
    <property type="protein sequence ID" value="PUE05679.1"/>
    <property type="molecule type" value="Genomic_DNA"/>
</dbReference>
<dbReference type="Pfam" id="PF03061">
    <property type="entry name" value="4HBT"/>
    <property type="match status" value="1"/>
</dbReference>
<evidence type="ECO:0000256" key="1">
    <source>
        <dbReference type="ARBA" id="ARBA00022801"/>
    </source>
</evidence>
<evidence type="ECO:0000313" key="4">
    <source>
        <dbReference type="Proteomes" id="UP000250928"/>
    </source>
</evidence>
<dbReference type="InterPro" id="IPR052723">
    <property type="entry name" value="Acyl-CoA_thioesterase_PaaI"/>
</dbReference>
<dbReference type="Proteomes" id="UP000250928">
    <property type="component" value="Unassembled WGS sequence"/>
</dbReference>
<dbReference type="GO" id="GO:0016289">
    <property type="term" value="F:acyl-CoA hydrolase activity"/>
    <property type="evidence" value="ECO:0007669"/>
    <property type="project" value="TreeGrafter"/>
</dbReference>
<dbReference type="InterPro" id="IPR003736">
    <property type="entry name" value="PAAI_dom"/>
</dbReference>
<dbReference type="PANTHER" id="PTHR42856:SF1">
    <property type="entry name" value="ACYL-COENZYME A THIOESTERASE PAAI"/>
    <property type="match status" value="1"/>
</dbReference>
<name>A0A657PQ67_9GAMM</name>
<dbReference type="AlphaFoldDB" id="A0A657PQ67"/>
<dbReference type="InterPro" id="IPR011973">
    <property type="entry name" value="PaaD"/>
</dbReference>
<comment type="caution">
    <text evidence="3">The sequence shown here is derived from an EMBL/GenBank/DDBJ whole genome shotgun (WGS) entry which is preliminary data.</text>
</comment>
<accession>A0A657PQ67</accession>
<dbReference type="CDD" id="cd03443">
    <property type="entry name" value="PaaI_thioesterase"/>
    <property type="match status" value="1"/>
</dbReference>
<sequence>MSETPSPRQIADWMQEHDRYARLLGMRVEEVAPGSCRVGMTVTADMLNSVGITHGGVTFGLADFAFAVASNSHGRVAVALNAQINYPAASREGERLTAEARELSRSGRTGLYSIEVRTAAGELTAQFTGTVFRRADNIGEWMEKPNP</sequence>